<feature type="region of interest" description="Disordered" evidence="1">
    <location>
        <begin position="1"/>
        <end position="40"/>
    </location>
</feature>
<dbReference type="Proteomes" id="UP001501757">
    <property type="component" value="Unassembled WGS sequence"/>
</dbReference>
<name>A0ABN0XAC7_9ALTE</name>
<dbReference type="EMBL" id="BAAAEI010000013">
    <property type="protein sequence ID" value="GAA0359269.1"/>
    <property type="molecule type" value="Genomic_DNA"/>
</dbReference>
<evidence type="ECO:0000313" key="4">
    <source>
        <dbReference type="Proteomes" id="UP001501757"/>
    </source>
</evidence>
<feature type="compositionally biased region" description="Basic and acidic residues" evidence="1">
    <location>
        <begin position="230"/>
        <end position="246"/>
    </location>
</feature>
<accession>A0ABN0XAC7</accession>
<feature type="region of interest" description="Disordered" evidence="1">
    <location>
        <begin position="230"/>
        <end position="259"/>
    </location>
</feature>
<dbReference type="RefSeq" id="WP_343845214.1">
    <property type="nucleotide sequence ID" value="NZ_BAAAEI010000013.1"/>
</dbReference>
<feature type="region of interest" description="Disordered" evidence="1">
    <location>
        <begin position="425"/>
        <end position="445"/>
    </location>
</feature>
<comment type="caution">
    <text evidence="3">The sequence shown here is derived from an EMBL/GenBank/DDBJ whole genome shotgun (WGS) entry which is preliminary data.</text>
</comment>
<gene>
    <name evidence="3" type="ORF">GCM10009092_24330</name>
</gene>
<protein>
    <submittedName>
        <fullName evidence="3">DUF5610 domain-containing protein</fullName>
    </submittedName>
</protein>
<keyword evidence="4" id="KW-1185">Reference proteome</keyword>
<feature type="compositionally biased region" description="Basic and acidic residues" evidence="1">
    <location>
        <begin position="434"/>
        <end position="445"/>
    </location>
</feature>
<sequence>MNLGELKARLEQRTPHVGRSEPQGPSKEDGVRQTTDQQQNAVTLTNAAQSQRFMSLKIFSNALSQSLLLDDRRPSLPVAKPQDNKSLFDFEEVAKNVLRFVGGAIRHAQSKGMDDEKLTEMFEQARSGVLKGVQMAEKDLAGFMNEEISTGIKKSRELIEDGIKNLENEIFGNKEEEDDQIALRYSESVSYSRQDSSELTVRTRDGDEVTISFDDLRQFELNRSLVLRSQAEKEQAKDNADAEKTSSTESDGDESSTFNVRAEQSTLFYQKNEYGFSVKGELDEEELKAIGDLVDKTADLADEFFNGDVEKAFEQALKLGFDETELTGYALQLSRQEQTRVTQTYEAVQHGDDKFKEMEGYAKPVSHYLDKMLDMVEQSRQKLQDDNSFDNLINGLVNRMLDVDTPDLLQAINKFHSFNQRLLDNLPDSQATADKAKPESKDDKQ</sequence>
<organism evidence="3 4">
    <name type="scientific">Bowmanella denitrificans</name>
    <dbReference type="NCBI Taxonomy" id="366582"/>
    <lineage>
        <taxon>Bacteria</taxon>
        <taxon>Pseudomonadati</taxon>
        <taxon>Pseudomonadota</taxon>
        <taxon>Gammaproteobacteria</taxon>
        <taxon>Alteromonadales</taxon>
        <taxon>Alteromonadaceae</taxon>
        <taxon>Bowmanella</taxon>
    </lineage>
</organism>
<dbReference type="InterPro" id="IPR041651">
    <property type="entry name" value="DUF5610"/>
</dbReference>
<evidence type="ECO:0000313" key="3">
    <source>
        <dbReference type="EMBL" id="GAA0359269.1"/>
    </source>
</evidence>
<proteinExistence type="predicted"/>
<feature type="domain" description="DUF5610" evidence="2">
    <location>
        <begin position="79"/>
        <end position="166"/>
    </location>
</feature>
<feature type="compositionally biased region" description="Basic and acidic residues" evidence="1">
    <location>
        <begin position="1"/>
        <end position="14"/>
    </location>
</feature>
<evidence type="ECO:0000256" key="1">
    <source>
        <dbReference type="SAM" id="MobiDB-lite"/>
    </source>
</evidence>
<evidence type="ECO:0000259" key="2">
    <source>
        <dbReference type="Pfam" id="PF18433"/>
    </source>
</evidence>
<dbReference type="Pfam" id="PF18433">
    <property type="entry name" value="DUF5610"/>
    <property type="match status" value="1"/>
</dbReference>
<reference evidence="3 4" key="1">
    <citation type="journal article" date="2019" name="Int. J. Syst. Evol. Microbiol.">
        <title>The Global Catalogue of Microorganisms (GCM) 10K type strain sequencing project: providing services to taxonomists for standard genome sequencing and annotation.</title>
        <authorList>
            <consortium name="The Broad Institute Genomics Platform"/>
            <consortium name="The Broad Institute Genome Sequencing Center for Infectious Disease"/>
            <person name="Wu L."/>
            <person name="Ma J."/>
        </authorList>
    </citation>
    <scope>NUCLEOTIDE SEQUENCE [LARGE SCALE GENOMIC DNA]</scope>
    <source>
        <strain evidence="3 4">JCM 13378</strain>
    </source>
</reference>